<organism evidence="2 3">
    <name type="scientific">Frankliniella fusca</name>
    <dbReference type="NCBI Taxonomy" id="407009"/>
    <lineage>
        <taxon>Eukaryota</taxon>
        <taxon>Metazoa</taxon>
        <taxon>Ecdysozoa</taxon>
        <taxon>Arthropoda</taxon>
        <taxon>Hexapoda</taxon>
        <taxon>Insecta</taxon>
        <taxon>Pterygota</taxon>
        <taxon>Neoptera</taxon>
        <taxon>Paraneoptera</taxon>
        <taxon>Thysanoptera</taxon>
        <taxon>Terebrantia</taxon>
        <taxon>Thripoidea</taxon>
        <taxon>Thripidae</taxon>
        <taxon>Frankliniella</taxon>
    </lineage>
</organism>
<protein>
    <submittedName>
        <fullName evidence="2">Cytochrome P450 6a17</fullName>
    </submittedName>
</protein>
<reference evidence="2" key="2">
    <citation type="journal article" date="2023" name="BMC Genomics">
        <title>Pest status, molecular evolution, and epigenetic factors derived from the genome assembly of Frankliniella fusca, a thysanopteran phytovirus vector.</title>
        <authorList>
            <person name="Catto M.A."/>
            <person name="Labadie P.E."/>
            <person name="Jacobson A.L."/>
            <person name="Kennedy G.G."/>
            <person name="Srinivasan R."/>
            <person name="Hunt B.G."/>
        </authorList>
    </citation>
    <scope>NUCLEOTIDE SEQUENCE</scope>
    <source>
        <strain evidence="2">PL_HMW_Pooled</strain>
    </source>
</reference>
<feature type="transmembrane region" description="Helical" evidence="1">
    <location>
        <begin position="151"/>
        <end position="172"/>
    </location>
</feature>
<feature type="transmembrane region" description="Helical" evidence="1">
    <location>
        <begin position="184"/>
        <end position="202"/>
    </location>
</feature>
<proteinExistence type="predicted"/>
<keyword evidence="1" id="KW-0812">Transmembrane</keyword>
<dbReference type="EMBL" id="JAHWGI010001056">
    <property type="protein sequence ID" value="KAK3921865.1"/>
    <property type="molecule type" value="Genomic_DNA"/>
</dbReference>
<evidence type="ECO:0000313" key="2">
    <source>
        <dbReference type="EMBL" id="KAK3921865.1"/>
    </source>
</evidence>
<reference evidence="2" key="1">
    <citation type="submission" date="2021-07" db="EMBL/GenBank/DDBJ databases">
        <authorList>
            <person name="Catto M.A."/>
            <person name="Jacobson A."/>
            <person name="Kennedy G."/>
            <person name="Labadie P."/>
            <person name="Hunt B.G."/>
            <person name="Srinivasan R."/>
        </authorList>
    </citation>
    <scope>NUCLEOTIDE SEQUENCE</scope>
    <source>
        <strain evidence="2">PL_HMW_Pooled</strain>
        <tissue evidence="2">Head</tissue>
    </source>
</reference>
<name>A0AAE1HIA2_9NEOP</name>
<dbReference type="Proteomes" id="UP001219518">
    <property type="component" value="Unassembled WGS sequence"/>
</dbReference>
<evidence type="ECO:0000256" key="1">
    <source>
        <dbReference type="SAM" id="Phobius"/>
    </source>
</evidence>
<accession>A0AAE1HIA2</accession>
<sequence>MRWTTLVSGRGGPGLAEHLAGWRSRLSDDERRGPAQRLFLFLLCNRTMLVFYAVFELKSFLDVLRAETAGRARVPIRSFIGCARAGMSLEMMARRRHVAREAFALAASIAATLENDPAWPDDRALAGRRHTARIALLHGRVKEVARLLSQFYGYLLVGYHAGGLLLPIISTVEVIVGRGRADSFALTVVPHVFIFFVSQAVFAQRLETSSEDVGWAAYEASNGRKQTLRLDIGNVFGCCSSRAVQVVMGIDILAVRIWNFRLHCQKKKHHGIWYGKVCFSLAQGPWLAESTPSRRARLIVVQSATRPSRFGVPGLIFLNHVSCLRALRTWFQYAQILLNVDEVRSGA</sequence>
<keyword evidence="1" id="KW-1133">Transmembrane helix</keyword>
<dbReference type="AlphaFoldDB" id="A0AAE1HIA2"/>
<comment type="caution">
    <text evidence="2">The sequence shown here is derived from an EMBL/GenBank/DDBJ whole genome shotgun (WGS) entry which is preliminary data.</text>
</comment>
<feature type="transmembrane region" description="Helical" evidence="1">
    <location>
        <begin position="38"/>
        <end position="55"/>
    </location>
</feature>
<evidence type="ECO:0000313" key="3">
    <source>
        <dbReference type="Proteomes" id="UP001219518"/>
    </source>
</evidence>
<keyword evidence="3" id="KW-1185">Reference proteome</keyword>
<gene>
    <name evidence="2" type="ORF">KUF71_011041</name>
</gene>
<keyword evidence="1" id="KW-0472">Membrane</keyword>